<evidence type="ECO:0000256" key="2">
    <source>
        <dbReference type="ARBA" id="ARBA00006234"/>
    </source>
</evidence>
<dbReference type="PROSITE" id="PS50011">
    <property type="entry name" value="PROTEIN_KINASE_DOM"/>
    <property type="match status" value="1"/>
</dbReference>
<feature type="domain" description="Protein kinase" evidence="14">
    <location>
        <begin position="23"/>
        <end position="250"/>
    </location>
</feature>
<dbReference type="GO" id="GO:0007165">
    <property type="term" value="P:signal transduction"/>
    <property type="evidence" value="ECO:0007669"/>
    <property type="project" value="InterPro"/>
</dbReference>
<dbReference type="Gene3D" id="3.30.310.80">
    <property type="entry name" value="Kinase associated domain 1, KA1"/>
    <property type="match status" value="1"/>
</dbReference>
<dbReference type="InterPro" id="IPR017441">
    <property type="entry name" value="Protein_kinase_ATP_BS"/>
</dbReference>
<keyword evidence="7" id="KW-0418">Kinase</keyword>
<name>A0A9D5CTG5_9LILI</name>
<keyword evidence="5" id="KW-0808">Transferase</keyword>
<evidence type="ECO:0000256" key="6">
    <source>
        <dbReference type="ARBA" id="ARBA00022741"/>
    </source>
</evidence>
<protein>
    <recommendedName>
        <fullName evidence="3">non-specific serine/threonine protein kinase</fullName>
        <ecNumber evidence="3">2.7.11.1</ecNumber>
    </recommendedName>
</protein>
<comment type="cofactor">
    <cofactor evidence="1">
        <name>Mn(2+)</name>
        <dbReference type="ChEBI" id="CHEBI:29035"/>
    </cofactor>
</comment>
<evidence type="ECO:0000256" key="1">
    <source>
        <dbReference type="ARBA" id="ARBA00001936"/>
    </source>
</evidence>
<dbReference type="PROSITE" id="PS50816">
    <property type="entry name" value="NAF"/>
    <property type="match status" value="1"/>
</dbReference>
<feature type="binding site" evidence="13">
    <location>
        <position position="52"/>
    </location>
    <ligand>
        <name>ATP</name>
        <dbReference type="ChEBI" id="CHEBI:30616"/>
    </ligand>
</feature>
<evidence type="ECO:0000256" key="5">
    <source>
        <dbReference type="ARBA" id="ARBA00022679"/>
    </source>
</evidence>
<reference evidence="16" key="2">
    <citation type="journal article" date="2022" name="Hortic Res">
        <title>The genome of Dioscorea zingiberensis sheds light on the biosynthesis, origin and evolution of the medicinally important diosgenin saponins.</title>
        <authorList>
            <person name="Li Y."/>
            <person name="Tan C."/>
            <person name="Li Z."/>
            <person name="Guo J."/>
            <person name="Li S."/>
            <person name="Chen X."/>
            <person name="Wang C."/>
            <person name="Dai X."/>
            <person name="Yang H."/>
            <person name="Song W."/>
            <person name="Hou L."/>
            <person name="Xu J."/>
            <person name="Tong Z."/>
            <person name="Xu A."/>
            <person name="Yuan X."/>
            <person name="Wang W."/>
            <person name="Yang Q."/>
            <person name="Chen L."/>
            <person name="Sun Z."/>
            <person name="Wang K."/>
            <person name="Pan B."/>
            <person name="Chen J."/>
            <person name="Bao Y."/>
            <person name="Liu F."/>
            <person name="Qi X."/>
            <person name="Gang D.R."/>
            <person name="Wen J."/>
            <person name="Li J."/>
        </authorList>
    </citation>
    <scope>NUCLEOTIDE SEQUENCE</scope>
    <source>
        <strain evidence="16">Dzin_1.0</strain>
    </source>
</reference>
<evidence type="ECO:0000259" key="15">
    <source>
        <dbReference type="PROSITE" id="PS50816"/>
    </source>
</evidence>
<dbReference type="EC" id="2.7.11.1" evidence="3"/>
<proteinExistence type="inferred from homology"/>
<dbReference type="InterPro" id="IPR011009">
    <property type="entry name" value="Kinase-like_dom_sf"/>
</dbReference>
<evidence type="ECO:0000256" key="8">
    <source>
        <dbReference type="ARBA" id="ARBA00022840"/>
    </source>
</evidence>
<reference evidence="16" key="1">
    <citation type="submission" date="2021-03" db="EMBL/GenBank/DDBJ databases">
        <authorList>
            <person name="Li Z."/>
            <person name="Yang C."/>
        </authorList>
    </citation>
    <scope>NUCLEOTIDE SEQUENCE</scope>
    <source>
        <strain evidence="16">Dzin_1.0</strain>
        <tissue evidence="16">Leaf</tissue>
    </source>
</reference>
<keyword evidence="6 13" id="KW-0547">Nucleotide-binding</keyword>
<evidence type="ECO:0000256" key="3">
    <source>
        <dbReference type="ARBA" id="ARBA00012513"/>
    </source>
</evidence>
<dbReference type="OrthoDB" id="193931at2759"/>
<dbReference type="PROSITE" id="PS00107">
    <property type="entry name" value="PROTEIN_KINASE_ATP"/>
    <property type="match status" value="1"/>
</dbReference>
<dbReference type="Pfam" id="PF00069">
    <property type="entry name" value="Pkinase"/>
    <property type="match status" value="1"/>
</dbReference>
<evidence type="ECO:0000256" key="12">
    <source>
        <dbReference type="ARBA" id="ARBA00058225"/>
    </source>
</evidence>
<comment type="caution">
    <text evidence="16">The sequence shown here is derived from an EMBL/GenBank/DDBJ whole genome shotgun (WGS) entry which is preliminary data.</text>
</comment>
<feature type="domain" description="NAF" evidence="15">
    <location>
        <begin position="281"/>
        <end position="305"/>
    </location>
</feature>
<comment type="catalytic activity">
    <reaction evidence="11">
        <text>L-seryl-[protein] + ATP = O-phospho-L-seryl-[protein] + ADP + H(+)</text>
        <dbReference type="Rhea" id="RHEA:17989"/>
        <dbReference type="Rhea" id="RHEA-COMP:9863"/>
        <dbReference type="Rhea" id="RHEA-COMP:11604"/>
        <dbReference type="ChEBI" id="CHEBI:15378"/>
        <dbReference type="ChEBI" id="CHEBI:29999"/>
        <dbReference type="ChEBI" id="CHEBI:30616"/>
        <dbReference type="ChEBI" id="CHEBI:83421"/>
        <dbReference type="ChEBI" id="CHEBI:456216"/>
        <dbReference type="EC" id="2.7.11.1"/>
    </reaction>
</comment>
<dbReference type="InterPro" id="IPR004041">
    <property type="entry name" value="NAF_dom"/>
</dbReference>
<dbReference type="Pfam" id="PF03822">
    <property type="entry name" value="NAF"/>
    <property type="match status" value="1"/>
</dbReference>
<comment type="similarity">
    <text evidence="2">Belongs to the protein kinase superfamily. CAMK Ser/Thr protein kinase family. SNF1 subfamily.</text>
</comment>
<gene>
    <name evidence="16" type="ORF">J5N97_014171</name>
</gene>
<dbReference type="InterPro" id="IPR008271">
    <property type="entry name" value="Ser/Thr_kinase_AS"/>
</dbReference>
<comment type="catalytic activity">
    <reaction evidence="10">
        <text>L-threonyl-[protein] + ATP = O-phospho-L-threonyl-[protein] + ADP + H(+)</text>
        <dbReference type="Rhea" id="RHEA:46608"/>
        <dbReference type="Rhea" id="RHEA-COMP:11060"/>
        <dbReference type="Rhea" id="RHEA-COMP:11605"/>
        <dbReference type="ChEBI" id="CHEBI:15378"/>
        <dbReference type="ChEBI" id="CHEBI:30013"/>
        <dbReference type="ChEBI" id="CHEBI:30616"/>
        <dbReference type="ChEBI" id="CHEBI:61977"/>
        <dbReference type="ChEBI" id="CHEBI:456216"/>
        <dbReference type="EC" id="2.7.11.1"/>
    </reaction>
</comment>
<evidence type="ECO:0000256" key="4">
    <source>
        <dbReference type="ARBA" id="ARBA00022527"/>
    </source>
</evidence>
<organism evidence="16 17">
    <name type="scientific">Dioscorea zingiberensis</name>
    <dbReference type="NCBI Taxonomy" id="325984"/>
    <lineage>
        <taxon>Eukaryota</taxon>
        <taxon>Viridiplantae</taxon>
        <taxon>Streptophyta</taxon>
        <taxon>Embryophyta</taxon>
        <taxon>Tracheophyta</taxon>
        <taxon>Spermatophyta</taxon>
        <taxon>Magnoliopsida</taxon>
        <taxon>Liliopsida</taxon>
        <taxon>Dioscoreales</taxon>
        <taxon>Dioscoreaceae</taxon>
        <taxon>Dioscorea</taxon>
    </lineage>
</organism>
<evidence type="ECO:0000259" key="14">
    <source>
        <dbReference type="PROSITE" id="PS50011"/>
    </source>
</evidence>
<keyword evidence="9" id="KW-0464">Manganese</keyword>
<dbReference type="GO" id="GO:0005524">
    <property type="term" value="F:ATP binding"/>
    <property type="evidence" value="ECO:0007669"/>
    <property type="project" value="UniProtKB-UniRule"/>
</dbReference>
<comment type="function">
    <text evidence="12">CIPK serine-threonine protein kinases interact with CBL proteins. Binding of a CBL protein to the regulatory NAF domain of CIPK protein lead to the activation of the kinase in a calcium-dependent manner.</text>
</comment>
<evidence type="ECO:0000256" key="11">
    <source>
        <dbReference type="ARBA" id="ARBA00048679"/>
    </source>
</evidence>
<keyword evidence="17" id="KW-1185">Reference proteome</keyword>
<dbReference type="EMBL" id="JAGGNH010000003">
    <property type="protein sequence ID" value="KAJ0978697.1"/>
    <property type="molecule type" value="Genomic_DNA"/>
</dbReference>
<evidence type="ECO:0000313" key="16">
    <source>
        <dbReference type="EMBL" id="KAJ0978697.1"/>
    </source>
</evidence>
<dbReference type="Gene3D" id="1.10.510.10">
    <property type="entry name" value="Transferase(Phosphotransferase) domain 1"/>
    <property type="match status" value="1"/>
</dbReference>
<sequence>MARKRVEDEKDPRSQRGARLGKYEIGRTLGEGSFGKVKLARRVDTLQPFAVKILDLHHILSLKMADQIMREIESLKLLRHPNIVRLHEVLASKTKIYMVLEYVNGGELSRKIELKGKLSEHEGRKLFHQLINAVSYCHDRGVFHRDLKGENILVDAKGNIKLSDFSLSALDEHVANDGLLHTTCGSPCYVAPELPFEDRNLVVLYQKIFKADTEIPKWLSPGAQNIIRKILDPNPTTRIKLAMIKEDEWFKQDYVPVIPTDDEEDLSISDVKSSEGDESGITPTYINAFQLIGMSSCFDLSGLFEEQDVSERKIGFISNFSAKDLFGKIEDMVKEMGFQIQKSPGKLKVMQQTQGSTSPRSLGSLSVTAEVFELTPSIYIVELRKSYGDPSLYRQLYTKLKEVLEFRFLQGEPRLYLRLSAEAQWTAHHYNDEGWTVIDWHTLEGMDRMVFVLTSDDRVAVVELTPELKATVLEADVGWDSSNDATVLYFADVYDDVENEIAGVMFMVKDKKILELVRMF</sequence>
<dbReference type="SMART" id="SM00220">
    <property type="entry name" value="S_TKc"/>
    <property type="match status" value="1"/>
</dbReference>
<dbReference type="GO" id="GO:0004674">
    <property type="term" value="F:protein serine/threonine kinase activity"/>
    <property type="evidence" value="ECO:0007669"/>
    <property type="project" value="UniProtKB-KW"/>
</dbReference>
<dbReference type="PANTHER" id="PTHR43895:SF65">
    <property type="entry name" value="CBL-INTERACTING PROTEIN KINASE 21"/>
    <property type="match status" value="1"/>
</dbReference>
<evidence type="ECO:0000313" key="17">
    <source>
        <dbReference type="Proteomes" id="UP001085076"/>
    </source>
</evidence>
<evidence type="ECO:0000256" key="13">
    <source>
        <dbReference type="PROSITE-ProRule" id="PRU10141"/>
    </source>
</evidence>
<dbReference type="SUPFAM" id="SSF56112">
    <property type="entry name" value="Protein kinase-like (PK-like)"/>
    <property type="match status" value="1"/>
</dbReference>
<dbReference type="FunFam" id="3.30.200.20:FF:000096">
    <property type="entry name" value="Non-specific serine/threonine protein kinase"/>
    <property type="match status" value="1"/>
</dbReference>
<dbReference type="Proteomes" id="UP001085076">
    <property type="component" value="Miscellaneous, Linkage group lg03"/>
</dbReference>
<accession>A0A9D5CTG5</accession>
<dbReference type="CDD" id="cd12195">
    <property type="entry name" value="CIPK_C"/>
    <property type="match status" value="1"/>
</dbReference>
<evidence type="ECO:0000256" key="9">
    <source>
        <dbReference type="ARBA" id="ARBA00023211"/>
    </source>
</evidence>
<dbReference type="InterPro" id="IPR018451">
    <property type="entry name" value="NAF/FISL_domain"/>
</dbReference>
<dbReference type="PANTHER" id="PTHR43895">
    <property type="entry name" value="CALCIUM/CALMODULIN-DEPENDENT PROTEIN KINASE KINASE-RELATED"/>
    <property type="match status" value="1"/>
</dbReference>
<keyword evidence="8 13" id="KW-0067">ATP-binding</keyword>
<keyword evidence="4" id="KW-0723">Serine/threonine-protein kinase</keyword>
<dbReference type="AlphaFoldDB" id="A0A9D5CTG5"/>
<dbReference type="PROSITE" id="PS00108">
    <property type="entry name" value="PROTEIN_KINASE_ST"/>
    <property type="match status" value="1"/>
</dbReference>
<evidence type="ECO:0000256" key="7">
    <source>
        <dbReference type="ARBA" id="ARBA00022777"/>
    </source>
</evidence>
<dbReference type="FunFam" id="3.30.310.80:FF:000015">
    <property type="entry name" value="Non-specific serine/threonine protein kinase"/>
    <property type="match status" value="1"/>
</dbReference>
<dbReference type="FunFam" id="1.10.510.10:FF:000571">
    <property type="entry name" value="Maternal embryonic leucine zipper kinase"/>
    <property type="match status" value="1"/>
</dbReference>
<dbReference type="InterPro" id="IPR000719">
    <property type="entry name" value="Prot_kinase_dom"/>
</dbReference>
<evidence type="ECO:0000256" key="10">
    <source>
        <dbReference type="ARBA" id="ARBA00047899"/>
    </source>
</evidence>